<protein>
    <submittedName>
        <fullName evidence="1">Uncharacterized protein</fullName>
    </submittedName>
</protein>
<dbReference type="EMBL" id="FNOI01000005">
    <property type="protein sequence ID" value="SDX23541.1"/>
    <property type="molecule type" value="Genomic_DNA"/>
</dbReference>
<dbReference type="Proteomes" id="UP000199441">
    <property type="component" value="Unassembled WGS sequence"/>
</dbReference>
<proteinExistence type="predicted"/>
<dbReference type="STRING" id="670155.SAMN04488001_2703"/>
<gene>
    <name evidence="1" type="ORF">SAMN04488001_2703</name>
</gene>
<organism evidence="1 2">
    <name type="scientific">Litoreibacter albidus</name>
    <dbReference type="NCBI Taxonomy" id="670155"/>
    <lineage>
        <taxon>Bacteria</taxon>
        <taxon>Pseudomonadati</taxon>
        <taxon>Pseudomonadota</taxon>
        <taxon>Alphaproteobacteria</taxon>
        <taxon>Rhodobacterales</taxon>
        <taxon>Roseobacteraceae</taxon>
        <taxon>Litoreibacter</taxon>
    </lineage>
</organism>
<dbReference type="OrthoDB" id="7838465at2"/>
<keyword evidence="2" id="KW-1185">Reference proteome</keyword>
<reference evidence="2" key="1">
    <citation type="submission" date="2016-10" db="EMBL/GenBank/DDBJ databases">
        <authorList>
            <person name="Varghese N."/>
            <person name="Submissions S."/>
        </authorList>
    </citation>
    <scope>NUCLEOTIDE SEQUENCE [LARGE SCALE GENOMIC DNA]</scope>
    <source>
        <strain evidence="2">DSM 26922</strain>
    </source>
</reference>
<accession>A0A1H3A296</accession>
<dbReference type="AlphaFoldDB" id="A0A1H3A296"/>
<evidence type="ECO:0000313" key="1">
    <source>
        <dbReference type="EMBL" id="SDX23541.1"/>
    </source>
</evidence>
<evidence type="ECO:0000313" key="2">
    <source>
        <dbReference type="Proteomes" id="UP000199441"/>
    </source>
</evidence>
<dbReference type="RefSeq" id="WP_089947467.1">
    <property type="nucleotide sequence ID" value="NZ_FNOI01000005.1"/>
</dbReference>
<name>A0A1H3A296_9RHOB</name>
<sequence>MQKYFASVVTAGEGDLDANSRIFVGHSDNIAQFLATLMMAFDQEGTELLLLRRAALLDDFEEGDFDAPINLGPVKAMDIQPGRLIAGDPYPGALPAALPESGCKMAMVELAVKTGGGQVALVGVKADNAIQGLRIMLSDAEQGGATITSVEGLMDAALHADDAYDFDAKPSALAQRVAGGDDVAMSEPIAFGA</sequence>